<accession>A0AB39MBT4</accession>
<dbReference type="RefSeq" id="WP_329557299.1">
    <property type="nucleotide sequence ID" value="NZ_CP163431.1"/>
</dbReference>
<feature type="compositionally biased region" description="Basic residues" evidence="1">
    <location>
        <begin position="42"/>
        <end position="51"/>
    </location>
</feature>
<feature type="region of interest" description="Disordered" evidence="1">
    <location>
        <begin position="1"/>
        <end position="56"/>
    </location>
</feature>
<organism evidence="2">
    <name type="scientific">Streptomyces sp. R08</name>
    <dbReference type="NCBI Taxonomy" id="3238624"/>
    <lineage>
        <taxon>Bacteria</taxon>
        <taxon>Bacillati</taxon>
        <taxon>Actinomycetota</taxon>
        <taxon>Actinomycetes</taxon>
        <taxon>Kitasatosporales</taxon>
        <taxon>Streptomycetaceae</taxon>
        <taxon>Streptomyces</taxon>
    </lineage>
</organism>
<gene>
    <name evidence="2" type="ORF">AB5J58_21065</name>
</gene>
<dbReference type="EMBL" id="CP163431">
    <property type="protein sequence ID" value="XDQ02546.1"/>
    <property type="molecule type" value="Genomic_DNA"/>
</dbReference>
<dbReference type="AlphaFoldDB" id="A0AB39MBT4"/>
<reference evidence="2" key="1">
    <citation type="submission" date="2024-07" db="EMBL/GenBank/DDBJ databases">
        <authorList>
            <person name="Yu S.T."/>
        </authorList>
    </citation>
    <scope>NUCLEOTIDE SEQUENCE</scope>
    <source>
        <strain evidence="2">R08</strain>
    </source>
</reference>
<sequence length="282" mass="32162">MQGDVAGGQSAAANARDLQPSGPLESGGDLDAPVSEDDLRRMSARHGRQTRRLQQSVDRRLKDRQILLLLAQDGFQGSRYDLFVEELVRYGISVLRGWMHSGFIFQLVAQRGFGLQPHELDLEELATQSEVREELATMTVARALPRFRQTALVEGGWTFEGGASITTYFMGACIYRFPNEFRRHRAAAERQRRALQRQQTVYENPVGPRSTADEVLGKMWVREELENITDPRTRTVVALTLDDYTQEEIQQMLDEKSVRVIEGLLYRWRKKEQRNQGGGQHG</sequence>
<protein>
    <submittedName>
        <fullName evidence="2">Uncharacterized protein</fullName>
    </submittedName>
</protein>
<proteinExistence type="predicted"/>
<evidence type="ECO:0000313" key="2">
    <source>
        <dbReference type="EMBL" id="XDQ02546.1"/>
    </source>
</evidence>
<name>A0AB39MBT4_9ACTN</name>
<evidence type="ECO:0000256" key="1">
    <source>
        <dbReference type="SAM" id="MobiDB-lite"/>
    </source>
</evidence>